<dbReference type="InterPro" id="IPR039192">
    <property type="entry name" value="STKc_GSK3"/>
</dbReference>
<comment type="catalytic activity">
    <reaction evidence="8">
        <text>L-threonyl-[protein] + ATP = O-phospho-L-threonyl-[protein] + ADP + H(+)</text>
        <dbReference type="Rhea" id="RHEA:46608"/>
        <dbReference type="Rhea" id="RHEA-COMP:11060"/>
        <dbReference type="Rhea" id="RHEA-COMP:11605"/>
        <dbReference type="ChEBI" id="CHEBI:15378"/>
        <dbReference type="ChEBI" id="CHEBI:30013"/>
        <dbReference type="ChEBI" id="CHEBI:30616"/>
        <dbReference type="ChEBI" id="CHEBI:61977"/>
        <dbReference type="ChEBI" id="CHEBI:456216"/>
        <dbReference type="EC" id="2.7.11.1"/>
    </reaction>
</comment>
<evidence type="ECO:0000256" key="5">
    <source>
        <dbReference type="ARBA" id="ARBA00022741"/>
    </source>
</evidence>
<dbReference type="PANTHER" id="PTHR24057:SF79">
    <property type="entry name" value="NON-SPECIFIC SERINE_THREONINE PROTEIN KINASE"/>
    <property type="match status" value="1"/>
</dbReference>
<dbReference type="SUPFAM" id="SSF56112">
    <property type="entry name" value="Protein kinase-like (PK-like)"/>
    <property type="match status" value="1"/>
</dbReference>
<feature type="region of interest" description="Disordered" evidence="10">
    <location>
        <begin position="1"/>
        <end position="26"/>
    </location>
</feature>
<evidence type="ECO:0000256" key="6">
    <source>
        <dbReference type="ARBA" id="ARBA00022777"/>
    </source>
</evidence>
<keyword evidence="4" id="KW-0808">Transferase</keyword>
<dbReference type="FunFam" id="1.10.510.10:FF:000082">
    <property type="entry name" value="Shaggy-related protein kinase kappa"/>
    <property type="match status" value="1"/>
</dbReference>
<evidence type="ECO:0000313" key="12">
    <source>
        <dbReference type="EMBL" id="TKR59250.1"/>
    </source>
</evidence>
<keyword evidence="5" id="KW-0547">Nucleotide-binding</keyword>
<gene>
    <name evidence="12" type="ORF">D5086_0000325970</name>
</gene>
<evidence type="ECO:0000256" key="8">
    <source>
        <dbReference type="ARBA" id="ARBA00047899"/>
    </source>
</evidence>
<dbReference type="GO" id="GO:0007165">
    <property type="term" value="P:signal transduction"/>
    <property type="evidence" value="ECO:0007669"/>
    <property type="project" value="TreeGrafter"/>
</dbReference>
<evidence type="ECO:0000256" key="7">
    <source>
        <dbReference type="ARBA" id="ARBA00022840"/>
    </source>
</evidence>
<dbReference type="EMBL" id="RCHU01001273">
    <property type="protein sequence ID" value="TKR59250.1"/>
    <property type="molecule type" value="Genomic_DNA"/>
</dbReference>
<evidence type="ECO:0000256" key="3">
    <source>
        <dbReference type="ARBA" id="ARBA00022527"/>
    </source>
</evidence>
<dbReference type="InterPro" id="IPR050591">
    <property type="entry name" value="GSK-3"/>
</dbReference>
<evidence type="ECO:0000256" key="10">
    <source>
        <dbReference type="SAM" id="MobiDB-lite"/>
    </source>
</evidence>
<dbReference type="SMART" id="SM00220">
    <property type="entry name" value="S_TKc"/>
    <property type="match status" value="1"/>
</dbReference>
<dbReference type="EC" id="2.7.11.1" evidence="2"/>
<protein>
    <recommendedName>
        <fullName evidence="2">non-specific serine/threonine protein kinase</fullName>
        <ecNumber evidence="2">2.7.11.1</ecNumber>
    </recommendedName>
</protein>
<keyword evidence="3" id="KW-0723">Serine/threonine-protein kinase</keyword>
<feature type="domain" description="Protein kinase" evidence="11">
    <location>
        <begin position="1"/>
        <end position="266"/>
    </location>
</feature>
<reference evidence="12" key="1">
    <citation type="submission" date="2018-10" db="EMBL/GenBank/DDBJ databases">
        <title>Population genomic analysis revealed the cold adaptation of white poplar.</title>
        <authorList>
            <person name="Liu Y.-J."/>
        </authorList>
    </citation>
    <scope>NUCLEOTIDE SEQUENCE [LARGE SCALE GENOMIC DNA]</scope>
    <source>
        <strain evidence="12">PAL-ZL1</strain>
    </source>
</reference>
<name>A0A4U5LT77_POPAL</name>
<dbReference type="InterPro" id="IPR000719">
    <property type="entry name" value="Prot_kinase_dom"/>
</dbReference>
<evidence type="ECO:0000256" key="2">
    <source>
        <dbReference type="ARBA" id="ARBA00012513"/>
    </source>
</evidence>
<dbReference type="InterPro" id="IPR008271">
    <property type="entry name" value="Ser/Thr_kinase_AS"/>
</dbReference>
<dbReference type="InterPro" id="IPR011009">
    <property type="entry name" value="Kinase-like_dom_sf"/>
</dbReference>
<evidence type="ECO:0000256" key="9">
    <source>
        <dbReference type="ARBA" id="ARBA00048679"/>
    </source>
</evidence>
<dbReference type="STRING" id="43335.A0A4U5LT77"/>
<dbReference type="GO" id="GO:0030154">
    <property type="term" value="P:cell differentiation"/>
    <property type="evidence" value="ECO:0007669"/>
    <property type="project" value="TreeGrafter"/>
</dbReference>
<evidence type="ECO:0000259" key="11">
    <source>
        <dbReference type="PROSITE" id="PS50011"/>
    </source>
</evidence>
<comment type="caution">
    <text evidence="12">The sequence shown here is derived from an EMBL/GenBank/DDBJ whole genome shotgun (WGS) entry which is preliminary data.</text>
</comment>
<comment type="similarity">
    <text evidence="1">Belongs to the protein kinase superfamily. CMGC Ser/Thr protein kinase family. GSK-3 subfamily.</text>
</comment>
<dbReference type="PROSITE" id="PS50011">
    <property type="entry name" value="PROTEIN_KINASE_DOM"/>
    <property type="match status" value="1"/>
</dbReference>
<accession>A0A4U5LT77</accession>
<dbReference type="Pfam" id="PF00069">
    <property type="entry name" value="Pkinase"/>
    <property type="match status" value="1"/>
</dbReference>
<dbReference type="PANTHER" id="PTHR24057">
    <property type="entry name" value="GLYCOGEN SYNTHASE KINASE-3 ALPHA"/>
    <property type="match status" value="1"/>
</dbReference>
<evidence type="ECO:0000256" key="4">
    <source>
        <dbReference type="ARBA" id="ARBA00022679"/>
    </source>
</evidence>
<proteinExistence type="inferred from homology"/>
<dbReference type="Gene3D" id="1.10.510.10">
    <property type="entry name" value="Transferase(Phosphotransferase) domain 1"/>
    <property type="match status" value="1"/>
</dbReference>
<dbReference type="CDD" id="cd14137">
    <property type="entry name" value="STKc_GSK3"/>
    <property type="match status" value="1"/>
</dbReference>
<dbReference type="GO" id="GO:0005737">
    <property type="term" value="C:cytoplasm"/>
    <property type="evidence" value="ECO:0007669"/>
    <property type="project" value="TreeGrafter"/>
</dbReference>
<keyword evidence="6 12" id="KW-0418">Kinase</keyword>
<comment type="catalytic activity">
    <reaction evidence="9">
        <text>L-seryl-[protein] + ATP = O-phospho-L-seryl-[protein] + ADP + H(+)</text>
        <dbReference type="Rhea" id="RHEA:17989"/>
        <dbReference type="Rhea" id="RHEA-COMP:9863"/>
        <dbReference type="Rhea" id="RHEA-COMP:11604"/>
        <dbReference type="ChEBI" id="CHEBI:15378"/>
        <dbReference type="ChEBI" id="CHEBI:29999"/>
        <dbReference type="ChEBI" id="CHEBI:30616"/>
        <dbReference type="ChEBI" id="CHEBI:83421"/>
        <dbReference type="ChEBI" id="CHEBI:456216"/>
        <dbReference type="EC" id="2.7.11.1"/>
    </reaction>
</comment>
<organism evidence="12">
    <name type="scientific">Populus alba</name>
    <name type="common">White poplar</name>
    <dbReference type="NCBI Taxonomy" id="43335"/>
    <lineage>
        <taxon>Eukaryota</taxon>
        <taxon>Viridiplantae</taxon>
        <taxon>Streptophyta</taxon>
        <taxon>Embryophyta</taxon>
        <taxon>Tracheophyta</taxon>
        <taxon>Spermatophyta</taxon>
        <taxon>Magnoliopsida</taxon>
        <taxon>eudicotyledons</taxon>
        <taxon>Gunneridae</taxon>
        <taxon>Pentapetalae</taxon>
        <taxon>rosids</taxon>
        <taxon>fabids</taxon>
        <taxon>Malpighiales</taxon>
        <taxon>Salicaceae</taxon>
        <taxon>Saliceae</taxon>
        <taxon>Populus</taxon>
    </lineage>
</organism>
<dbReference type="GO" id="GO:0005524">
    <property type="term" value="F:ATP binding"/>
    <property type="evidence" value="ECO:0007669"/>
    <property type="project" value="UniProtKB-KW"/>
</dbReference>
<dbReference type="GO" id="GO:0004674">
    <property type="term" value="F:protein serine/threonine kinase activity"/>
    <property type="evidence" value="ECO:0007669"/>
    <property type="project" value="UniProtKB-KW"/>
</dbReference>
<dbReference type="AlphaFoldDB" id="A0A4U5LT77"/>
<keyword evidence="7" id="KW-0067">ATP-binding</keyword>
<dbReference type="PROSITE" id="PS00108">
    <property type="entry name" value="PROTEIN_KINASE_ST"/>
    <property type="match status" value="1"/>
</dbReference>
<dbReference type="GO" id="GO:0005634">
    <property type="term" value="C:nucleus"/>
    <property type="evidence" value="ECO:0007669"/>
    <property type="project" value="TreeGrafter"/>
</dbReference>
<sequence>MASVSVVPASGLRDTRGNTTGVDKLPDEMNDMKISDDKEMEAAVVDGNGTETGHIIVTTIGGKNGQPKQTISYMAERVVGHGSFGLVFQICRALAYIHNSIGVCHRDIKPQNLLVNPHTHQVKLCDFGSAKVLVKGEPNISYICSRYYRAPELIFGATEYTTAIDIWSAGCVLAELLLGQPLFPGESGVDQLVEIIKVLGTPTREEIKCMNPNYTEFKFPQIKAHPWHKIFHKRMPPEAVDLVSRLLQYSPNLRSTALEALIHPFFDELRDPNARLPNGRVLPPLFNFKPHELKGVPVEMLVKLIPEHARKQCAFLGL</sequence>
<evidence type="ECO:0000256" key="1">
    <source>
        <dbReference type="ARBA" id="ARBA00005527"/>
    </source>
</evidence>